<reference evidence="2 3" key="1">
    <citation type="journal article" date="2015" name="BMC Genomics">
        <title>Gene expression during zombie ant biting behavior reflects the complexity underlying fungal parasitic behavioral manipulation.</title>
        <authorList>
            <person name="de Bekker C."/>
            <person name="Ohm R.A."/>
            <person name="Loreto R.G."/>
            <person name="Sebastian A."/>
            <person name="Albert I."/>
            <person name="Merrow M."/>
            <person name="Brachmann A."/>
            <person name="Hughes D.P."/>
        </authorList>
    </citation>
    <scope>NUCLEOTIDE SEQUENCE [LARGE SCALE GENOMIC DNA]</scope>
    <source>
        <strain evidence="2 3">SC16a</strain>
    </source>
</reference>
<feature type="region of interest" description="Disordered" evidence="1">
    <location>
        <begin position="83"/>
        <end position="114"/>
    </location>
</feature>
<accession>A0A2A9P5P3</accession>
<dbReference type="Proteomes" id="UP000037136">
    <property type="component" value="Unassembled WGS sequence"/>
</dbReference>
<name>A0A2A9P5P3_OPHUN</name>
<evidence type="ECO:0000313" key="2">
    <source>
        <dbReference type="EMBL" id="PFH56190.1"/>
    </source>
</evidence>
<dbReference type="EMBL" id="LAZP02000637">
    <property type="protein sequence ID" value="PFH56190.1"/>
    <property type="molecule type" value="Genomic_DNA"/>
</dbReference>
<reference evidence="2 3" key="2">
    <citation type="journal article" date="2017" name="Sci. Rep.">
        <title>Ant-infecting Ophiocordyceps genomes reveal a high diversity of potential behavioral manipulation genes and a possible major role for enterotoxins.</title>
        <authorList>
            <person name="de Bekker C."/>
            <person name="Ohm R.A."/>
            <person name="Evans H.C."/>
            <person name="Brachmann A."/>
            <person name="Hughes D.P."/>
        </authorList>
    </citation>
    <scope>NUCLEOTIDE SEQUENCE [LARGE SCALE GENOMIC DNA]</scope>
    <source>
        <strain evidence="2 3">SC16a</strain>
    </source>
</reference>
<proteinExistence type="predicted"/>
<keyword evidence="3" id="KW-1185">Reference proteome</keyword>
<comment type="caution">
    <text evidence="2">The sequence shown here is derived from an EMBL/GenBank/DDBJ whole genome shotgun (WGS) entry which is preliminary data.</text>
</comment>
<protein>
    <submittedName>
        <fullName evidence="2">Uncharacterized protein</fullName>
    </submittedName>
</protein>
<dbReference type="AlphaFoldDB" id="A0A2A9P5P3"/>
<evidence type="ECO:0000256" key="1">
    <source>
        <dbReference type="SAM" id="MobiDB-lite"/>
    </source>
</evidence>
<evidence type="ECO:0000313" key="3">
    <source>
        <dbReference type="Proteomes" id="UP000037136"/>
    </source>
</evidence>
<gene>
    <name evidence="2" type="ORF">XA68_16912</name>
</gene>
<organism evidence="2 3">
    <name type="scientific">Ophiocordyceps unilateralis</name>
    <name type="common">Zombie-ant fungus</name>
    <name type="synonym">Torrubia unilateralis</name>
    <dbReference type="NCBI Taxonomy" id="268505"/>
    <lineage>
        <taxon>Eukaryota</taxon>
        <taxon>Fungi</taxon>
        <taxon>Dikarya</taxon>
        <taxon>Ascomycota</taxon>
        <taxon>Pezizomycotina</taxon>
        <taxon>Sordariomycetes</taxon>
        <taxon>Hypocreomycetidae</taxon>
        <taxon>Hypocreales</taxon>
        <taxon>Ophiocordycipitaceae</taxon>
        <taxon>Ophiocordyceps</taxon>
    </lineage>
</organism>
<feature type="compositionally biased region" description="Basic and acidic residues" evidence="1">
    <location>
        <begin position="83"/>
        <end position="93"/>
    </location>
</feature>
<sequence length="114" mass="12569">MGNQDASSLTTWLSEWDERGMRVMGPPGGRRREKVAHDIRASRSQKPNWLVIHHLLGILNNGDEMHFSTTSGGGPNAEVVRIDRHPARTDRVSDSGLGLRASDGDVESEGRAFH</sequence>